<accession>A0A7G5GQV5</accession>
<dbReference type="PANTHER" id="PTHR38478:SF1">
    <property type="entry name" value="ZINC DEPENDENT METALLOPROTEASE DOMAIN LIPOPROTEIN"/>
    <property type="match status" value="1"/>
</dbReference>
<dbReference type="GO" id="GO:0006508">
    <property type="term" value="P:proteolysis"/>
    <property type="evidence" value="ECO:0007669"/>
    <property type="project" value="UniProtKB-KW"/>
</dbReference>
<keyword evidence="1" id="KW-0732">Signal</keyword>
<proteinExistence type="predicted"/>
<keyword evidence="4" id="KW-0482">Metalloprotease</keyword>
<dbReference type="CDD" id="cd04276">
    <property type="entry name" value="ZnMc_MMP_like_2"/>
    <property type="match status" value="1"/>
</dbReference>
<organism evidence="4 5">
    <name type="scientific">Spirosoma foliorum</name>
    <dbReference type="NCBI Taxonomy" id="2710596"/>
    <lineage>
        <taxon>Bacteria</taxon>
        <taxon>Pseudomonadati</taxon>
        <taxon>Bacteroidota</taxon>
        <taxon>Cytophagia</taxon>
        <taxon>Cytophagales</taxon>
        <taxon>Cytophagaceae</taxon>
        <taxon>Spirosoma</taxon>
    </lineage>
</organism>
<evidence type="ECO:0000259" key="2">
    <source>
        <dbReference type="Pfam" id="PF16313"/>
    </source>
</evidence>
<dbReference type="PANTHER" id="PTHR38478">
    <property type="entry name" value="PEPTIDASE M1A AND M12B"/>
    <property type="match status" value="1"/>
</dbReference>
<dbReference type="RefSeq" id="WP_182458534.1">
    <property type="nucleotide sequence ID" value="NZ_CP059732.1"/>
</dbReference>
<evidence type="ECO:0000313" key="5">
    <source>
        <dbReference type="Proteomes" id="UP000515369"/>
    </source>
</evidence>
<dbReference type="Pfam" id="PF17148">
    <property type="entry name" value="DUF5117"/>
    <property type="match status" value="1"/>
</dbReference>
<dbReference type="InterPro" id="IPR034032">
    <property type="entry name" value="Zn_MMP-like_bac"/>
</dbReference>
<gene>
    <name evidence="4" type="ORF">H3H32_25205</name>
</gene>
<keyword evidence="5" id="KW-1185">Reference proteome</keyword>
<dbReference type="Proteomes" id="UP000515369">
    <property type="component" value="Chromosome"/>
</dbReference>
<dbReference type="SUPFAM" id="SSF55486">
    <property type="entry name" value="Metalloproteases ('zincins'), catalytic domain"/>
    <property type="match status" value="1"/>
</dbReference>
<dbReference type="EMBL" id="CP059732">
    <property type="protein sequence ID" value="QMW01247.1"/>
    <property type="molecule type" value="Genomic_DNA"/>
</dbReference>
<dbReference type="InterPro" id="IPR024079">
    <property type="entry name" value="MetalloPept_cat_dom_sf"/>
</dbReference>
<reference evidence="4 5" key="1">
    <citation type="submission" date="2020-07" db="EMBL/GenBank/DDBJ databases">
        <title>Spirosoma foliorum sp. nov., isolated from the leaves on the Nejang mountain Korea, Republic of.</title>
        <authorList>
            <person name="Ho H."/>
            <person name="Lee Y.-J."/>
            <person name="Nurcahyanto D.-A."/>
            <person name="Kim S.-G."/>
        </authorList>
    </citation>
    <scope>NUCLEOTIDE SEQUENCE [LARGE SCALE GENOMIC DNA]</scope>
    <source>
        <strain evidence="4 5">PL0136</strain>
    </source>
</reference>
<evidence type="ECO:0000259" key="3">
    <source>
        <dbReference type="Pfam" id="PF17148"/>
    </source>
</evidence>
<dbReference type="InterPro" id="IPR033413">
    <property type="entry name" value="DUF5117"/>
</dbReference>
<feature type="domain" description="EcxA zinc-binding" evidence="2">
    <location>
        <begin position="413"/>
        <end position="727"/>
    </location>
</feature>
<feature type="chain" id="PRO_5028958493" evidence="1">
    <location>
        <begin position="23"/>
        <end position="835"/>
    </location>
</feature>
<dbReference type="InterPro" id="IPR032534">
    <property type="entry name" value="EcxA_zinc-bd"/>
</dbReference>
<keyword evidence="4" id="KW-0645">Protease</keyword>
<name>A0A7G5GQV5_9BACT</name>
<feature type="signal peptide" evidence="1">
    <location>
        <begin position="1"/>
        <end position="22"/>
    </location>
</feature>
<evidence type="ECO:0000313" key="4">
    <source>
        <dbReference type="EMBL" id="QMW01247.1"/>
    </source>
</evidence>
<dbReference type="Gene3D" id="3.40.390.10">
    <property type="entry name" value="Collagenase (Catalytic Domain)"/>
    <property type="match status" value="1"/>
</dbReference>
<dbReference type="AlphaFoldDB" id="A0A7G5GQV5"/>
<dbReference type="KEGG" id="sfol:H3H32_25205"/>
<dbReference type="GO" id="GO:0008237">
    <property type="term" value="F:metallopeptidase activity"/>
    <property type="evidence" value="ECO:0007669"/>
    <property type="project" value="UniProtKB-KW"/>
</dbReference>
<protein>
    <submittedName>
        <fullName evidence="4">Zinc-dependent metalloprotease</fullName>
    </submittedName>
</protein>
<sequence length="835" mass="92373">MRKRLFTLLYLLTATRLLVAQAPTGASSSASIATFTAGMERNSGFLTYYWDAKKGKIWLEIDKFDTELLFYPTLAQGVGSNDIGLDRGRLGQEHIVKFQRSGNKVLMIEPNYSYRAISNDPLERRAVEESFAKSVHAGFDVVAEEGDGPTGRKVLVDLTPFLMQDLVGAVQAITRTRQGAFKFDPARSAMYLPRTKAFPQNTEFETIITLTGDNPGAYLREVVPTPTAVTIHQHYSFVQLPDAGYKPRVFDPRIGYGGIEYFDYATPVSQPIMKRYISRHRLEKKDPSAAVSEAVKPIIYYIDPGTPEPIRSALMDGTAWWNQAFEAAGYKDAFQVKLLPADADPMDIRYNLVQWVHRSTRGWSYGGSISDPRTGEIIKGKVTLGSLRVRQDYLIAQGLVGDYSGATAPASDPMMQMSIERLRQLAAHEVGHTLGLPHNYIASAQGGGMFGRASVMDYPTMVAKIKGASIDLSDAYAKNIGEYDKWSIRYGYEQFPAGTDEKQALNKIVNDMHKTGLTFLTDKDARPEGSVHPATHLWDNGSNAVDELKRVSDVRRMALSNFSEKKIPVGTPMATLEEVLVPMYMFHRYQVEAASKVVGGQLYTNALRGDGQPVVSTVPVQEQKRALDALLATIDPAFLAVPKSILALIPPHPFRYDPNPREVFKRRTGLSFDPMAAPEAAAGMTLQMLMNSERVSRLVAQSAVDPAQLSLESMFDQLLGATWYKAEPTDSYQAEVKRLTDKLVLQKLIDLANNQEGTPQVRAVALLKISQLKTKLTAPVTNPKGAAHRLFALDQIRRADGNVADVKPTNPQTPPDGMPIDTGQDWLAPACDWEF</sequence>
<keyword evidence="4" id="KW-0378">Hydrolase</keyword>
<evidence type="ECO:0000256" key="1">
    <source>
        <dbReference type="SAM" id="SignalP"/>
    </source>
</evidence>
<feature type="domain" description="DUF5117" evidence="3">
    <location>
        <begin position="88"/>
        <end position="285"/>
    </location>
</feature>
<dbReference type="Pfam" id="PF16313">
    <property type="entry name" value="DUF4953"/>
    <property type="match status" value="1"/>
</dbReference>